<name>A0A7W3V0P6_9GAMM</name>
<reference evidence="4 5" key="1">
    <citation type="submission" date="2020-08" db="EMBL/GenBank/DDBJ databases">
        <title>Stenotrophomonas sp. W1S232.</title>
        <authorList>
            <person name="Deng Y."/>
        </authorList>
    </citation>
    <scope>NUCLEOTIDE SEQUENCE [LARGE SCALE GENOMIC DNA]</scope>
    <source>
        <strain evidence="4 5">W1S232</strain>
    </source>
</reference>
<feature type="domain" description="FHA" evidence="3">
    <location>
        <begin position="25"/>
        <end position="88"/>
    </location>
</feature>
<sequence>MFRILVDTPNREQRQVRCLHNECGIGRGDANLVMLQGWSIGQQHAVIRRLADGLYLEQLEGRATVNLNGKRISGRQGPLRDQDRIEIGDYRLQVIDETPPAPAVVPAPAPAPTLQAAAHDIPASVPAVAASSAAPTSQQLAHPAELPPDMTSYRASVHKALVKQMDLRRVDVRGMDDETLRSTTIKLIDEVLTREFVDLPKAVNRRRLAKEVLDEAIGLGPLEDLLDDPTVTEIMVNAHDMIFIERGGQIQKSAVNFTDDRAVLSAIERIVTPLGRRIDESSPLVDARLKDGSRVNAVIPPVALRGPSISIRKFPKHKLVGEDLVRFGSLSPAMLQFLIMAVRERKNIVVIGGTGSGKTTLLNILSNFIPDTDRVVTIEDAAELKLVQPNLVALEARPPNMEGKGHISIRDLVKNALRMRPDRIVVGECRGGEALDMLQAMNTGHEGSLTTAHANSPREAISRIEVMVMMAGMELPMTVVREQIASAVDLIVHQKRFPCGSRKVAHISEITGMESGTIQLQDIFAFQTRASAGPDGKVVGEFRATGAVPEFYEELANRGVAVDLGIFRNAEGAA</sequence>
<dbReference type="CDD" id="cd01130">
    <property type="entry name" value="VirB11-like_ATPase"/>
    <property type="match status" value="1"/>
</dbReference>
<accession>A0A7W3V0P6</accession>
<feature type="domain" description="Bacterial type II secretion system protein E" evidence="2">
    <location>
        <begin position="218"/>
        <end position="501"/>
    </location>
</feature>
<dbReference type="Pfam" id="PF00437">
    <property type="entry name" value="T2SSE"/>
    <property type="match status" value="1"/>
</dbReference>
<evidence type="ECO:0000259" key="2">
    <source>
        <dbReference type="Pfam" id="PF00437"/>
    </source>
</evidence>
<dbReference type="InterPro" id="IPR000253">
    <property type="entry name" value="FHA_dom"/>
</dbReference>
<dbReference type="Pfam" id="PF00498">
    <property type="entry name" value="FHA"/>
    <property type="match status" value="1"/>
</dbReference>
<dbReference type="Gene3D" id="2.60.200.20">
    <property type="match status" value="1"/>
</dbReference>
<dbReference type="Gene3D" id="3.40.50.300">
    <property type="entry name" value="P-loop containing nucleotide triphosphate hydrolases"/>
    <property type="match status" value="1"/>
</dbReference>
<dbReference type="InterPro" id="IPR008984">
    <property type="entry name" value="SMAD_FHA_dom_sf"/>
</dbReference>
<dbReference type="SUPFAM" id="SSF49879">
    <property type="entry name" value="SMAD/FHA domain"/>
    <property type="match status" value="1"/>
</dbReference>
<organism evidence="4 5">
    <name type="scientific">Stenotrophomonas koreensis</name>
    <dbReference type="NCBI Taxonomy" id="266128"/>
    <lineage>
        <taxon>Bacteria</taxon>
        <taxon>Pseudomonadati</taxon>
        <taxon>Pseudomonadota</taxon>
        <taxon>Gammaproteobacteria</taxon>
        <taxon>Lysobacterales</taxon>
        <taxon>Lysobacteraceae</taxon>
        <taxon>Stenotrophomonas</taxon>
    </lineage>
</organism>
<evidence type="ECO:0000313" key="4">
    <source>
        <dbReference type="EMBL" id="MBB1117358.1"/>
    </source>
</evidence>
<evidence type="ECO:0000313" key="5">
    <source>
        <dbReference type="Proteomes" id="UP000550609"/>
    </source>
</evidence>
<dbReference type="AlphaFoldDB" id="A0A7W3V0P6"/>
<dbReference type="RefSeq" id="WP_182622400.1">
    <property type="nucleotide sequence ID" value="NZ_JACIUV010000004.1"/>
</dbReference>
<gene>
    <name evidence="4" type="primary">tadA</name>
    <name evidence="4" type="ORF">H4O09_09895</name>
</gene>
<dbReference type="InterPro" id="IPR050921">
    <property type="entry name" value="T4SS_GSP_E_ATPase"/>
</dbReference>
<dbReference type="Proteomes" id="UP000550609">
    <property type="component" value="Unassembled WGS sequence"/>
</dbReference>
<dbReference type="EMBL" id="JACIUV010000004">
    <property type="protein sequence ID" value="MBB1117358.1"/>
    <property type="molecule type" value="Genomic_DNA"/>
</dbReference>
<protein>
    <submittedName>
        <fullName evidence="4">Flp pilus assembly complex ATPase component TadA</fullName>
    </submittedName>
</protein>
<evidence type="ECO:0000256" key="1">
    <source>
        <dbReference type="ARBA" id="ARBA00006611"/>
    </source>
</evidence>
<dbReference type="PANTHER" id="PTHR30486">
    <property type="entry name" value="TWITCHING MOTILITY PROTEIN PILT"/>
    <property type="match status" value="1"/>
</dbReference>
<dbReference type="GO" id="GO:0016887">
    <property type="term" value="F:ATP hydrolysis activity"/>
    <property type="evidence" value="ECO:0007669"/>
    <property type="project" value="InterPro"/>
</dbReference>
<dbReference type="CDD" id="cd00060">
    <property type="entry name" value="FHA"/>
    <property type="match status" value="1"/>
</dbReference>
<dbReference type="Gene3D" id="3.30.450.380">
    <property type="match status" value="1"/>
</dbReference>
<dbReference type="InterPro" id="IPR027417">
    <property type="entry name" value="P-loop_NTPase"/>
</dbReference>
<proteinExistence type="inferred from homology"/>
<dbReference type="SUPFAM" id="SSF52540">
    <property type="entry name" value="P-loop containing nucleoside triphosphate hydrolases"/>
    <property type="match status" value="1"/>
</dbReference>
<evidence type="ECO:0000259" key="3">
    <source>
        <dbReference type="Pfam" id="PF00498"/>
    </source>
</evidence>
<comment type="caution">
    <text evidence="4">The sequence shown here is derived from an EMBL/GenBank/DDBJ whole genome shotgun (WGS) entry which is preliminary data.</text>
</comment>
<dbReference type="InterPro" id="IPR001482">
    <property type="entry name" value="T2SS/T4SS_dom"/>
</dbReference>
<comment type="similarity">
    <text evidence="1">Belongs to the GSP E family.</text>
</comment>
<dbReference type="PANTHER" id="PTHR30486:SF15">
    <property type="entry name" value="TYPE II_IV SECRETION SYSTEM ATPASE"/>
    <property type="match status" value="1"/>
</dbReference>